<dbReference type="Proteomes" id="UP000558997">
    <property type="component" value="Unassembled WGS sequence"/>
</dbReference>
<comment type="caution">
    <text evidence="3">The sequence shown here is derived from an EMBL/GenBank/DDBJ whole genome shotgun (WGS) entry which is preliminary data.</text>
</comment>
<keyword evidence="4" id="KW-1185">Reference proteome</keyword>
<dbReference type="RefSeq" id="WP_184841492.1">
    <property type="nucleotide sequence ID" value="NZ_BAAAVN010000022.1"/>
</dbReference>
<dbReference type="Pfam" id="PF08327">
    <property type="entry name" value="AHSA1"/>
    <property type="match status" value="1"/>
</dbReference>
<evidence type="ECO:0000313" key="3">
    <source>
        <dbReference type="EMBL" id="MBB5983471.1"/>
    </source>
</evidence>
<dbReference type="InterPro" id="IPR013538">
    <property type="entry name" value="ASHA1/2-like_C"/>
</dbReference>
<evidence type="ECO:0000313" key="4">
    <source>
        <dbReference type="Proteomes" id="UP000558997"/>
    </source>
</evidence>
<organism evidence="3 4">
    <name type="scientific">Kribbella solani</name>
    <dbReference type="NCBI Taxonomy" id="236067"/>
    <lineage>
        <taxon>Bacteria</taxon>
        <taxon>Bacillati</taxon>
        <taxon>Actinomycetota</taxon>
        <taxon>Actinomycetes</taxon>
        <taxon>Propionibacteriales</taxon>
        <taxon>Kribbellaceae</taxon>
        <taxon>Kribbella</taxon>
    </lineage>
</organism>
<protein>
    <submittedName>
        <fullName evidence="3">Uncharacterized protein YndB with AHSA1/START domain</fullName>
    </submittedName>
</protein>
<dbReference type="Gene3D" id="3.30.530.20">
    <property type="match status" value="1"/>
</dbReference>
<proteinExistence type="inferred from homology"/>
<dbReference type="SUPFAM" id="SSF55961">
    <property type="entry name" value="Bet v1-like"/>
    <property type="match status" value="1"/>
</dbReference>
<feature type="domain" description="Activator of Hsp90 ATPase homologue 1/2-like C-terminal" evidence="2">
    <location>
        <begin position="20"/>
        <end position="142"/>
    </location>
</feature>
<evidence type="ECO:0000256" key="1">
    <source>
        <dbReference type="ARBA" id="ARBA00006817"/>
    </source>
</evidence>
<comment type="similarity">
    <text evidence="1">Belongs to the AHA1 family.</text>
</comment>
<name>A0A841DZS0_9ACTN</name>
<reference evidence="3 4" key="1">
    <citation type="submission" date="2020-08" db="EMBL/GenBank/DDBJ databases">
        <title>Sequencing the genomes of 1000 actinobacteria strains.</title>
        <authorList>
            <person name="Klenk H.-P."/>
        </authorList>
    </citation>
    <scope>NUCLEOTIDE SEQUENCE [LARGE SCALE GENOMIC DNA]</scope>
    <source>
        <strain evidence="3 4">DSM 17294</strain>
    </source>
</reference>
<dbReference type="AlphaFoldDB" id="A0A841DZS0"/>
<dbReference type="InterPro" id="IPR023393">
    <property type="entry name" value="START-like_dom_sf"/>
</dbReference>
<dbReference type="EMBL" id="JACHNF010000001">
    <property type="protein sequence ID" value="MBB5983471.1"/>
    <property type="molecule type" value="Genomic_DNA"/>
</dbReference>
<accession>A0A841DZS0</accession>
<sequence>MNVEQEIAPLVKQVVVPVGVERAFEAFTAETSAWWPLFGHSVGEDAAREVRLEGAVGGRIVEYGAAGELATWGTLSAWNPPRSLSFSWHPGSEPSEAGRVTVTFTPTAAGTEVRLVHSGWEHRGDGARARLSYDTGWDYVLGKYVEHLPEQPNTQ</sequence>
<gene>
    <name evidence="3" type="ORF">HDA44_006812</name>
</gene>
<evidence type="ECO:0000259" key="2">
    <source>
        <dbReference type="Pfam" id="PF08327"/>
    </source>
</evidence>